<dbReference type="Proteomes" id="UP000887229">
    <property type="component" value="Unassembled WGS sequence"/>
</dbReference>
<name>A0A9P8CRW4_9HYPO</name>
<keyword evidence="1" id="KW-0812">Transmembrane</keyword>
<dbReference type="GeneID" id="70298026"/>
<dbReference type="EMBL" id="MU251252">
    <property type="protein sequence ID" value="KAG9255151.1"/>
    <property type="molecule type" value="Genomic_DNA"/>
</dbReference>
<protein>
    <submittedName>
        <fullName evidence="2">Uncharacterized protein</fullName>
    </submittedName>
</protein>
<evidence type="ECO:0000313" key="2">
    <source>
        <dbReference type="EMBL" id="KAG9255151.1"/>
    </source>
</evidence>
<dbReference type="AlphaFoldDB" id="A0A9P8CRW4"/>
<accession>A0A9P8CRW4</accession>
<feature type="transmembrane region" description="Helical" evidence="1">
    <location>
        <begin position="20"/>
        <end position="38"/>
    </location>
</feature>
<reference evidence="2" key="1">
    <citation type="journal article" date="2021" name="IMA Fungus">
        <title>Genomic characterization of three marine fungi, including Emericellopsis atlantica sp. nov. with signatures of a generalist lifestyle and marine biomass degradation.</title>
        <authorList>
            <person name="Hagestad O.C."/>
            <person name="Hou L."/>
            <person name="Andersen J.H."/>
            <person name="Hansen E.H."/>
            <person name="Altermark B."/>
            <person name="Li C."/>
            <person name="Kuhnert E."/>
            <person name="Cox R.J."/>
            <person name="Crous P.W."/>
            <person name="Spatafora J.W."/>
            <person name="Lail K."/>
            <person name="Amirebrahimi M."/>
            <person name="Lipzen A."/>
            <person name="Pangilinan J."/>
            <person name="Andreopoulos W."/>
            <person name="Hayes R.D."/>
            <person name="Ng V."/>
            <person name="Grigoriev I.V."/>
            <person name="Jackson S.A."/>
            <person name="Sutton T.D.S."/>
            <person name="Dobson A.D.W."/>
            <person name="Rama T."/>
        </authorList>
    </citation>
    <scope>NUCLEOTIDE SEQUENCE</scope>
    <source>
        <strain evidence="2">TS7</strain>
    </source>
</reference>
<organism evidence="2 3">
    <name type="scientific">Emericellopsis atlantica</name>
    <dbReference type="NCBI Taxonomy" id="2614577"/>
    <lineage>
        <taxon>Eukaryota</taxon>
        <taxon>Fungi</taxon>
        <taxon>Dikarya</taxon>
        <taxon>Ascomycota</taxon>
        <taxon>Pezizomycotina</taxon>
        <taxon>Sordariomycetes</taxon>
        <taxon>Hypocreomycetidae</taxon>
        <taxon>Hypocreales</taxon>
        <taxon>Bionectriaceae</taxon>
        <taxon>Emericellopsis</taxon>
    </lineage>
</organism>
<sequence length="251" mass="27040">MYFTPLPSSAFLSSIVGRTQGTATLIIITVITAINSIAPHRRACLTRPCCKSQSPLFIFHPKIYTLATTATPESFAGSSFSLSLQLSHSSTVIIIIIIVTHTHTDAGARALFNARLNTDILLTDCRLFLDPIGYTLLKGKQPSRFFTSSPISPLCASASVPRPLVPSSRRVSVPLKTAKRHGSNTSFMLTPLSTLFFWHFPLVASTPGHDPNSLGSSLPPPLSSSSVVIEGYARLGRARRTGAVMCFAKLL</sequence>
<evidence type="ECO:0000313" key="3">
    <source>
        <dbReference type="Proteomes" id="UP000887229"/>
    </source>
</evidence>
<evidence type="ECO:0000256" key="1">
    <source>
        <dbReference type="SAM" id="Phobius"/>
    </source>
</evidence>
<comment type="caution">
    <text evidence="2">The sequence shown here is derived from an EMBL/GenBank/DDBJ whole genome shotgun (WGS) entry which is preliminary data.</text>
</comment>
<keyword evidence="1" id="KW-1133">Transmembrane helix</keyword>
<keyword evidence="1" id="KW-0472">Membrane</keyword>
<proteinExistence type="predicted"/>
<gene>
    <name evidence="2" type="ORF">F5Z01DRAFT_76797</name>
</gene>
<dbReference type="RefSeq" id="XP_046119075.1">
    <property type="nucleotide sequence ID" value="XM_046267123.1"/>
</dbReference>
<keyword evidence="3" id="KW-1185">Reference proteome</keyword>